<name>A0A6C0C393_9ZZZZ</name>
<organism evidence="1">
    <name type="scientific">viral metagenome</name>
    <dbReference type="NCBI Taxonomy" id="1070528"/>
    <lineage>
        <taxon>unclassified sequences</taxon>
        <taxon>metagenomes</taxon>
        <taxon>organismal metagenomes</taxon>
    </lineage>
</organism>
<reference evidence="1" key="1">
    <citation type="journal article" date="2020" name="Nature">
        <title>Giant virus diversity and host interactions through global metagenomics.</title>
        <authorList>
            <person name="Schulz F."/>
            <person name="Roux S."/>
            <person name="Paez-Espino D."/>
            <person name="Jungbluth S."/>
            <person name="Walsh D.A."/>
            <person name="Denef V.J."/>
            <person name="McMahon K.D."/>
            <person name="Konstantinidis K.T."/>
            <person name="Eloe-Fadrosh E.A."/>
            <person name="Kyrpides N.C."/>
            <person name="Woyke T."/>
        </authorList>
    </citation>
    <scope>NUCLEOTIDE SEQUENCE</scope>
    <source>
        <strain evidence="1">GVMAG-M-3300020182-84</strain>
    </source>
</reference>
<sequence>MASTSKYNFNGLGRIGNEIGEQSQRTAHNTRFANYMLSDYFSTDLSDKHVKFATQQPIMQANGLAHGNGLSGNVIDINSLLTLETKEERAHEKLQLHERPFASVPYMGRGSVNPDVETKLMHGDDIFEKRSEMPVTLSEKSFANVHFYPLDEEAKDKATNPKFSVQEAALSGWVRGGASTREMNDEHQKK</sequence>
<accession>A0A6C0C393</accession>
<protein>
    <submittedName>
        <fullName evidence="1">Uncharacterized protein</fullName>
    </submittedName>
</protein>
<dbReference type="AlphaFoldDB" id="A0A6C0C393"/>
<evidence type="ECO:0000313" key="1">
    <source>
        <dbReference type="EMBL" id="QHS98118.1"/>
    </source>
</evidence>
<proteinExistence type="predicted"/>
<dbReference type="EMBL" id="MN739312">
    <property type="protein sequence ID" value="QHS98118.1"/>
    <property type="molecule type" value="Genomic_DNA"/>
</dbReference>